<dbReference type="Proteomes" id="UP000248852">
    <property type="component" value="Segment"/>
</dbReference>
<evidence type="ECO:0000256" key="1">
    <source>
        <dbReference type="SAM" id="MobiDB-lite"/>
    </source>
</evidence>
<feature type="compositionally biased region" description="Polar residues" evidence="1">
    <location>
        <begin position="36"/>
        <end position="55"/>
    </location>
</feature>
<evidence type="ECO:0000256" key="2">
    <source>
        <dbReference type="SAM" id="Phobius"/>
    </source>
</evidence>
<name>A0A2U7U7X8_9VIRU</name>
<protein>
    <submittedName>
        <fullName evidence="3">Uncharacterized protein</fullName>
    </submittedName>
</protein>
<accession>A0A2U7U7X8</accession>
<evidence type="ECO:0000313" key="3">
    <source>
        <dbReference type="EMBL" id="AVK74522.1"/>
    </source>
</evidence>
<feature type="compositionally biased region" description="Basic and acidic residues" evidence="1">
    <location>
        <begin position="57"/>
        <end position="66"/>
    </location>
</feature>
<keyword evidence="2" id="KW-0812">Transmembrane</keyword>
<keyword evidence="2" id="KW-0472">Membrane</keyword>
<gene>
    <name evidence="3" type="ORF">pqer_cds_100</name>
</gene>
<dbReference type="KEGG" id="vg:36843416"/>
<feature type="region of interest" description="Disordered" evidence="1">
    <location>
        <begin position="32"/>
        <end position="83"/>
    </location>
</feature>
<reference evidence="3" key="1">
    <citation type="journal article" date="2018" name="Nat. Commun.">
        <title>Diversity and evolution of the emerging Pandoraviridae family.</title>
        <authorList>
            <person name="Legendre M."/>
            <person name="Fabre E."/>
            <person name="Poirot O."/>
            <person name="Jeudy S."/>
            <person name="Lartigue A."/>
            <person name="Alempic J.M."/>
            <person name="Beucher L."/>
            <person name="Philippe N."/>
            <person name="Bertaux L."/>
            <person name="Christo-Foroux E."/>
            <person name="Labadie K."/>
            <person name="Coute Y."/>
            <person name="Abergel C."/>
            <person name="Claverie J.M."/>
        </authorList>
    </citation>
    <scope>NUCLEOTIDE SEQUENCE [LARGE SCALE GENOMIC DNA]</scope>
    <source>
        <strain evidence="3">Quercus</strain>
    </source>
</reference>
<dbReference type="RefSeq" id="YP_009482791.1">
    <property type="nucleotide sequence ID" value="NC_037667.1"/>
</dbReference>
<proteinExistence type="predicted"/>
<keyword evidence="2" id="KW-1133">Transmembrane helix</keyword>
<organism evidence="3">
    <name type="scientific">Pandoravirus quercus</name>
    <dbReference type="NCBI Taxonomy" id="2107709"/>
    <lineage>
        <taxon>Viruses</taxon>
        <taxon>Pandoravirus</taxon>
    </lineage>
</organism>
<feature type="transmembrane region" description="Helical" evidence="2">
    <location>
        <begin position="116"/>
        <end position="142"/>
    </location>
</feature>
<feature type="compositionally biased region" description="Polar residues" evidence="1">
    <location>
        <begin position="67"/>
        <end position="79"/>
    </location>
</feature>
<dbReference type="GeneID" id="36843416"/>
<feature type="transmembrane region" description="Helical" evidence="2">
    <location>
        <begin position="88"/>
        <end position="110"/>
    </location>
</feature>
<dbReference type="EMBL" id="MG011689">
    <property type="protein sequence ID" value="AVK74522.1"/>
    <property type="molecule type" value="Genomic_DNA"/>
</dbReference>
<sequence>MYRASLTTTARHASHRAWKADLVRACAAHARHASEETAQTPTADVSPQDDPSSAACSHDDDVHEVSQRQQETETITTVTKSREPPSHLLNTLLTSTIMTGGTLGAVSAMIAESDPLLVGVGGLAGVSLGASLGVMTLTLLAIPSVERTSVVTQSAPPK</sequence>